<dbReference type="Proteomes" id="UP000028059">
    <property type="component" value="Unassembled WGS sequence"/>
</dbReference>
<comment type="caution">
    <text evidence="1">The sequence shown here is derived from an EMBL/GenBank/DDBJ whole genome shotgun (WGS) entry which is preliminary data.</text>
</comment>
<gene>
    <name evidence="1" type="ORF">AAA799N04_00518</name>
</gene>
<protein>
    <recommendedName>
        <fullName evidence="3">GYD domain-containing protein</fullName>
    </recommendedName>
</protein>
<evidence type="ECO:0008006" key="3">
    <source>
        <dbReference type="Google" id="ProtNLM"/>
    </source>
</evidence>
<dbReference type="InterPro" id="IPR021734">
    <property type="entry name" value="DUF3303"/>
</dbReference>
<dbReference type="Pfam" id="PF11746">
    <property type="entry name" value="DUF3303"/>
    <property type="match status" value="1"/>
</dbReference>
<proteinExistence type="predicted"/>
<dbReference type="AlphaFoldDB" id="A0A081RP82"/>
<accession>A0A081RP82</accession>
<reference evidence="1 2" key="1">
    <citation type="submission" date="2014-06" db="EMBL/GenBank/DDBJ databases">
        <authorList>
            <person name="Ngugi D.K."/>
            <person name="Blom J."/>
            <person name="Alam I."/>
            <person name="Rashid M."/>
            <person name="Ba Alawi W."/>
            <person name="Zhang G."/>
            <person name="Hikmawan T."/>
            <person name="Guan Y."/>
            <person name="Antunes A."/>
            <person name="Siam R."/>
            <person name="ElDorry H."/>
            <person name="Bajic V."/>
            <person name="Stingl U."/>
        </authorList>
    </citation>
    <scope>NUCLEOTIDE SEQUENCE [LARGE SCALE GENOMIC DNA]</scope>
    <source>
        <strain evidence="1">SCGC AAA799-N04</strain>
    </source>
</reference>
<keyword evidence="2" id="KW-1185">Reference proteome</keyword>
<organism evidence="1 2">
    <name type="scientific">Marine Group I thaumarchaeote SCGC AAA799-N04</name>
    <dbReference type="NCBI Taxonomy" id="1502293"/>
    <lineage>
        <taxon>Archaea</taxon>
        <taxon>Nitrososphaerota</taxon>
        <taxon>Marine Group I</taxon>
    </lineage>
</organism>
<evidence type="ECO:0000313" key="1">
    <source>
        <dbReference type="EMBL" id="KEQ57005.1"/>
    </source>
</evidence>
<evidence type="ECO:0000313" key="2">
    <source>
        <dbReference type="Proteomes" id="UP000028059"/>
    </source>
</evidence>
<name>A0A081RP82_9ARCH</name>
<sequence length="105" mass="12139">MALYGIYGRHEIDACPINNQKNREMMVKIGKRDMKEVCSKHKINKIIGRFHSALEHTFLWIVDAEDPHLIQQLAMEGGVASFNEVKIVPLIEFENVVDMLEKMDQ</sequence>
<dbReference type="EMBL" id="JOKN01000006">
    <property type="protein sequence ID" value="KEQ57005.1"/>
    <property type="molecule type" value="Genomic_DNA"/>
</dbReference>